<evidence type="ECO:0000313" key="1">
    <source>
        <dbReference type="EMBL" id="MBC2594500.1"/>
    </source>
</evidence>
<dbReference type="AlphaFoldDB" id="A0A842HE53"/>
<proteinExistence type="predicted"/>
<reference evidence="1 2" key="1">
    <citation type="submission" date="2020-07" db="EMBL/GenBank/DDBJ databases">
        <authorList>
            <person name="Feng X."/>
        </authorList>
    </citation>
    <scope>NUCLEOTIDE SEQUENCE [LARGE SCALE GENOMIC DNA]</scope>
    <source>
        <strain evidence="1 2">JCM31066</strain>
    </source>
</reference>
<dbReference type="RefSeq" id="WP_185675482.1">
    <property type="nucleotide sequence ID" value="NZ_JACHVB010000025.1"/>
</dbReference>
<keyword evidence="2" id="KW-1185">Reference proteome</keyword>
<gene>
    <name evidence="1" type="ORF">H5P28_09545</name>
</gene>
<name>A0A842HE53_9BACT</name>
<organism evidence="1 2">
    <name type="scientific">Ruficoccus amylovorans</name>
    <dbReference type="NCBI Taxonomy" id="1804625"/>
    <lineage>
        <taxon>Bacteria</taxon>
        <taxon>Pseudomonadati</taxon>
        <taxon>Verrucomicrobiota</taxon>
        <taxon>Opitutia</taxon>
        <taxon>Puniceicoccales</taxon>
        <taxon>Cerasicoccaceae</taxon>
        <taxon>Ruficoccus</taxon>
    </lineage>
</organism>
<dbReference type="Proteomes" id="UP000546464">
    <property type="component" value="Unassembled WGS sequence"/>
</dbReference>
<protein>
    <submittedName>
        <fullName evidence="1">Uncharacterized protein</fullName>
    </submittedName>
</protein>
<sequence length="59" mass="6451">MPCTLGTAYRDAAANAAAWATAVDADSNELRVFGLKAVEWCSFLEETPPPRLRVRPRMG</sequence>
<accession>A0A842HE53</accession>
<comment type="caution">
    <text evidence="1">The sequence shown here is derived from an EMBL/GenBank/DDBJ whole genome shotgun (WGS) entry which is preliminary data.</text>
</comment>
<dbReference type="EMBL" id="JACHVB010000025">
    <property type="protein sequence ID" value="MBC2594500.1"/>
    <property type="molecule type" value="Genomic_DNA"/>
</dbReference>
<evidence type="ECO:0000313" key="2">
    <source>
        <dbReference type="Proteomes" id="UP000546464"/>
    </source>
</evidence>